<dbReference type="EMBL" id="CP003364">
    <property type="protein sequence ID" value="AGA26079.1"/>
    <property type="molecule type" value="Genomic_DNA"/>
</dbReference>
<dbReference type="InterPro" id="IPR011009">
    <property type="entry name" value="Kinase-like_dom_sf"/>
</dbReference>
<evidence type="ECO:0000256" key="7">
    <source>
        <dbReference type="SAM" id="Phobius"/>
    </source>
</evidence>
<dbReference type="InterPro" id="IPR000719">
    <property type="entry name" value="Prot_kinase_dom"/>
</dbReference>
<evidence type="ECO:0000256" key="2">
    <source>
        <dbReference type="ARBA" id="ARBA00022741"/>
    </source>
</evidence>
<dbReference type="eggNOG" id="COG0515">
    <property type="taxonomic scope" value="Bacteria"/>
</dbReference>
<evidence type="ECO:0000259" key="8">
    <source>
        <dbReference type="PROSITE" id="PS50011"/>
    </source>
</evidence>
<dbReference type="PROSITE" id="PS50011">
    <property type="entry name" value="PROTEIN_KINASE_DOM"/>
    <property type="match status" value="1"/>
</dbReference>
<keyword evidence="10" id="KW-1185">Reference proteome</keyword>
<dbReference type="InterPro" id="IPR008271">
    <property type="entry name" value="Ser/Thr_kinase_AS"/>
</dbReference>
<dbReference type="KEGG" id="saci:Sinac_1703"/>
<keyword evidence="7" id="KW-0472">Membrane</keyword>
<dbReference type="SMART" id="SM00220">
    <property type="entry name" value="S_TKc"/>
    <property type="match status" value="1"/>
</dbReference>
<dbReference type="Gene3D" id="1.10.510.10">
    <property type="entry name" value="Transferase(Phosphotransferase) domain 1"/>
    <property type="match status" value="1"/>
</dbReference>
<accession>L0D9K9</accession>
<dbReference type="STRING" id="886293.Sinac_1703"/>
<evidence type="ECO:0000256" key="3">
    <source>
        <dbReference type="ARBA" id="ARBA00022777"/>
    </source>
</evidence>
<evidence type="ECO:0000256" key="6">
    <source>
        <dbReference type="SAM" id="MobiDB-lite"/>
    </source>
</evidence>
<keyword evidence="7" id="KW-1133">Transmembrane helix</keyword>
<proteinExistence type="predicted"/>
<feature type="compositionally biased region" description="Low complexity" evidence="6">
    <location>
        <begin position="946"/>
        <end position="961"/>
    </location>
</feature>
<dbReference type="OrthoDB" id="224691at2"/>
<dbReference type="PANTHER" id="PTHR43289:SF6">
    <property type="entry name" value="SERINE_THREONINE-PROTEIN KINASE NEKL-3"/>
    <property type="match status" value="1"/>
</dbReference>
<keyword evidence="2 5" id="KW-0547">Nucleotide-binding</keyword>
<dbReference type="Proteomes" id="UP000010798">
    <property type="component" value="Chromosome"/>
</dbReference>
<feature type="transmembrane region" description="Helical" evidence="7">
    <location>
        <begin position="440"/>
        <end position="461"/>
    </location>
</feature>
<dbReference type="RefSeq" id="WP_015245248.1">
    <property type="nucleotide sequence ID" value="NC_019892.1"/>
</dbReference>
<keyword evidence="4 5" id="KW-0067">ATP-binding</keyword>
<evidence type="ECO:0000256" key="4">
    <source>
        <dbReference type="ARBA" id="ARBA00022840"/>
    </source>
</evidence>
<feature type="region of interest" description="Disordered" evidence="6">
    <location>
        <begin position="479"/>
        <end position="525"/>
    </location>
</feature>
<feature type="region of interest" description="Disordered" evidence="6">
    <location>
        <begin position="931"/>
        <end position="961"/>
    </location>
</feature>
<organism evidence="9 10">
    <name type="scientific">Singulisphaera acidiphila (strain ATCC BAA-1392 / DSM 18658 / VKM B-2454 / MOB10)</name>
    <dbReference type="NCBI Taxonomy" id="886293"/>
    <lineage>
        <taxon>Bacteria</taxon>
        <taxon>Pseudomonadati</taxon>
        <taxon>Planctomycetota</taxon>
        <taxon>Planctomycetia</taxon>
        <taxon>Isosphaerales</taxon>
        <taxon>Isosphaeraceae</taxon>
        <taxon>Singulisphaera</taxon>
    </lineage>
</organism>
<evidence type="ECO:0000256" key="1">
    <source>
        <dbReference type="ARBA" id="ARBA00022679"/>
    </source>
</evidence>
<evidence type="ECO:0000313" key="10">
    <source>
        <dbReference type="Proteomes" id="UP000010798"/>
    </source>
</evidence>
<sequence length="1363" mass="147944">MSEGATTNASKPQPRIGSYRLLHSLGTGGMSSVFKAVHVETGHEVAVKVLPRALAKNTTLLQRFIREAKSAESLEHPNIVSIYDRGVDQGRHYLVLEFVEGGDLHDQVRQGGPLGIREAVAAIRSVATGLQYAASQGLIHRDIKPANLLMTPSKLVKIIDLGLALQAESEDERVTREGTTVGTVDYMSPEQARDSRATSERSDIYSLGCTFYFLLTGAPPFPGGDIADKLSRHCTEPPPDSRKLRPEIPGPLALLIRRMMAKRPENRFANYAELMDELDVVPTGEEGLPQNDDEPELLFALMDEDGEGEDDPATTLNAMAEPVFALIDETDDEEEPPSELPADMLELLEPEPKRLTGKSGPREPSAPQRELSMAELASLDDPAPVSVPVRRTAPLAPSTRSTGPGLLADALLEDEENDALEHASYLSGSRTYDDTTKKLVLTYSLLGLGLIVFVIGVHQLYLASRPSPIVQVDRHELPATSSAPEPVDTPEAQPTPTPPRLASTQPMTPAVTKSPRRPATTEAVSATAWVEPDDPVTAVLPEPDYGPELERQFVPAWARNRVPDRLGDHFFTVQRAVDPRDPNQKHALKPALEAAIGGTIEVADHGPFFEDDMRIRGDALMIRARDGHRPIVCIEPPQLDVVWEQPAVVILDGKNLFLKGLDLIVNVQRLPLAQTSLFLCRGGNLTLSDCTITILNPQRRPFALVRTASSPRPSRVRVEETLVRGTAYSALALNGGSIDAIFTRSVVASGGAPLIQSGSPEPDSERTIQFVRSLLCSRGALLEVDATSGPGRPRPVALRALGSTFAQMAGEGTSSLLVSPLEEARPNEQIQWAGDFNIFAGWHDWFSPGKGRAAKVANLAAARGIWPELAPGNIEDLARWPIPVAPYLIAPADLMALASERAGTLTRVASPSPYLLNKSFEPFNRVSIPRLVPHSPPKPTSKVGVAPRPSSATTPTTPDQATTWAEPLAERVLTFNLSASPWNGDLGLFLRDHVRQDDRRLRVLVSGSGSPFSTPIQLPVGLSLEVQPDPARSPDLPPIIWSPVKGSSGEALIDVRGGDLVLTNVRLTRDGSAQPKHLIRVEGGHLVLNRCWLTAPGTVEQGGGDLVAFRATSTEPRPEPPNLFQTSTDRSICLLNDTLLITGGDALQAEVGRGFIAFTNCAMAVGGTAFELRPAKVARNRFDAELWIDHCTVTAEGNFVSLGTWPGSNPGPDRPWLVSTNDSVFLASYDRSSVATESVLLRTEPDSLSRGALFWQSTNDAFDVAHFLARSGIPPATPRRPDVHRQWVKLWGESHIRNVTGPLWPKGSVVSTPSVRFHDRLQPRSVSPADLELDPSYHPGRPRLNLGADLLRLQVGLRKRDRR</sequence>
<dbReference type="Pfam" id="PF00069">
    <property type="entry name" value="Pkinase"/>
    <property type="match status" value="1"/>
</dbReference>
<protein>
    <submittedName>
        <fullName evidence="9">Serine/threonine protein kinase</fullName>
    </submittedName>
</protein>
<feature type="region of interest" description="Disordered" evidence="6">
    <location>
        <begin position="351"/>
        <end position="370"/>
    </location>
</feature>
<keyword evidence="1" id="KW-0808">Transferase</keyword>
<name>L0D9K9_SINAD</name>
<dbReference type="GO" id="GO:0005524">
    <property type="term" value="F:ATP binding"/>
    <property type="evidence" value="ECO:0007669"/>
    <property type="project" value="UniProtKB-UniRule"/>
</dbReference>
<dbReference type="SUPFAM" id="SSF56112">
    <property type="entry name" value="Protein kinase-like (PK-like)"/>
    <property type="match status" value="1"/>
</dbReference>
<evidence type="ECO:0000313" key="9">
    <source>
        <dbReference type="EMBL" id="AGA26079.1"/>
    </source>
</evidence>
<feature type="binding site" evidence="5">
    <location>
        <position position="48"/>
    </location>
    <ligand>
        <name>ATP</name>
        <dbReference type="ChEBI" id="CHEBI:30616"/>
    </ligand>
</feature>
<gene>
    <name evidence="9" type="ordered locus">Sinac_1703</name>
</gene>
<dbReference type="PROSITE" id="PS00107">
    <property type="entry name" value="PROTEIN_KINASE_ATP"/>
    <property type="match status" value="1"/>
</dbReference>
<dbReference type="Gene3D" id="3.30.200.20">
    <property type="entry name" value="Phosphorylase Kinase, domain 1"/>
    <property type="match status" value="1"/>
</dbReference>
<dbReference type="PANTHER" id="PTHR43289">
    <property type="entry name" value="MITOGEN-ACTIVATED PROTEIN KINASE KINASE KINASE 20-RELATED"/>
    <property type="match status" value="1"/>
</dbReference>
<feature type="region of interest" description="Disordered" evidence="6">
    <location>
        <begin position="382"/>
        <end position="404"/>
    </location>
</feature>
<dbReference type="HOGENOM" id="CLU_256830_0_0_0"/>
<dbReference type="CDD" id="cd14014">
    <property type="entry name" value="STKc_PknB_like"/>
    <property type="match status" value="1"/>
</dbReference>
<reference evidence="9 10" key="1">
    <citation type="submission" date="2012-02" db="EMBL/GenBank/DDBJ databases">
        <title>Complete sequence of chromosome of Singulisphaera acidiphila DSM 18658.</title>
        <authorList>
            <consortium name="US DOE Joint Genome Institute (JGI-PGF)"/>
            <person name="Lucas S."/>
            <person name="Copeland A."/>
            <person name="Lapidus A."/>
            <person name="Glavina del Rio T."/>
            <person name="Dalin E."/>
            <person name="Tice H."/>
            <person name="Bruce D."/>
            <person name="Goodwin L."/>
            <person name="Pitluck S."/>
            <person name="Peters L."/>
            <person name="Ovchinnikova G."/>
            <person name="Chertkov O."/>
            <person name="Kyrpides N."/>
            <person name="Mavromatis K."/>
            <person name="Ivanova N."/>
            <person name="Brettin T."/>
            <person name="Detter J.C."/>
            <person name="Han C."/>
            <person name="Larimer F."/>
            <person name="Land M."/>
            <person name="Hauser L."/>
            <person name="Markowitz V."/>
            <person name="Cheng J.-F."/>
            <person name="Hugenholtz P."/>
            <person name="Woyke T."/>
            <person name="Wu D."/>
            <person name="Tindall B."/>
            <person name="Pomrenke H."/>
            <person name="Brambilla E."/>
            <person name="Klenk H.-P."/>
            <person name="Eisen J.A."/>
        </authorList>
    </citation>
    <scope>NUCLEOTIDE SEQUENCE [LARGE SCALE GENOMIC DNA]</scope>
    <source>
        <strain evidence="10">ATCC BAA-1392 / DSM 18658 / VKM B-2454 / MOB10</strain>
    </source>
</reference>
<dbReference type="InterPro" id="IPR017441">
    <property type="entry name" value="Protein_kinase_ATP_BS"/>
</dbReference>
<dbReference type="PROSITE" id="PS00108">
    <property type="entry name" value="PROTEIN_KINASE_ST"/>
    <property type="match status" value="1"/>
</dbReference>
<feature type="domain" description="Protein kinase" evidence="8">
    <location>
        <begin position="19"/>
        <end position="281"/>
    </location>
</feature>
<keyword evidence="3 9" id="KW-0418">Kinase</keyword>
<dbReference type="GO" id="GO:0004674">
    <property type="term" value="F:protein serine/threonine kinase activity"/>
    <property type="evidence" value="ECO:0007669"/>
    <property type="project" value="UniProtKB-KW"/>
</dbReference>
<keyword evidence="9" id="KW-0723">Serine/threonine-protein kinase</keyword>
<evidence type="ECO:0000256" key="5">
    <source>
        <dbReference type="PROSITE-ProRule" id="PRU10141"/>
    </source>
</evidence>
<keyword evidence="7" id="KW-0812">Transmembrane</keyword>